<proteinExistence type="predicted"/>
<protein>
    <submittedName>
        <fullName evidence="2">Carboxymuconolactone decarboxylase</fullName>
    </submittedName>
</protein>
<feature type="domain" description="Carboxymuconolactone decarboxylase-like" evidence="1">
    <location>
        <begin position="24"/>
        <end position="107"/>
    </location>
</feature>
<dbReference type="EMBL" id="NFZW01000001">
    <property type="protein sequence ID" value="RFA39650.1"/>
    <property type="molecule type" value="Genomic_DNA"/>
</dbReference>
<comment type="caution">
    <text evidence="2">The sequence shown here is derived from an EMBL/GenBank/DDBJ whole genome shotgun (WGS) entry which is preliminary data.</text>
</comment>
<keyword evidence="3" id="KW-1185">Reference proteome</keyword>
<dbReference type="AlphaFoldDB" id="A0A3E0X478"/>
<dbReference type="SUPFAM" id="SSF69118">
    <property type="entry name" value="AhpD-like"/>
    <property type="match status" value="1"/>
</dbReference>
<dbReference type="InterPro" id="IPR029032">
    <property type="entry name" value="AhpD-like"/>
</dbReference>
<organism evidence="2 3">
    <name type="scientific">Alkalilimnicola ehrlichii</name>
    <dbReference type="NCBI Taxonomy" id="351052"/>
    <lineage>
        <taxon>Bacteria</taxon>
        <taxon>Pseudomonadati</taxon>
        <taxon>Pseudomonadota</taxon>
        <taxon>Gammaproteobacteria</taxon>
        <taxon>Chromatiales</taxon>
        <taxon>Ectothiorhodospiraceae</taxon>
        <taxon>Alkalilimnicola</taxon>
    </lineage>
</organism>
<accession>A0A3E0X478</accession>
<dbReference type="GO" id="GO:0051920">
    <property type="term" value="F:peroxiredoxin activity"/>
    <property type="evidence" value="ECO:0007669"/>
    <property type="project" value="InterPro"/>
</dbReference>
<dbReference type="InterPro" id="IPR003779">
    <property type="entry name" value="CMD-like"/>
</dbReference>
<dbReference type="Proteomes" id="UP000256763">
    <property type="component" value="Unassembled WGS sequence"/>
</dbReference>
<dbReference type="PANTHER" id="PTHR33930:SF2">
    <property type="entry name" value="BLR3452 PROTEIN"/>
    <property type="match status" value="1"/>
</dbReference>
<evidence type="ECO:0000313" key="2">
    <source>
        <dbReference type="EMBL" id="RFA39650.1"/>
    </source>
</evidence>
<dbReference type="Gene3D" id="1.20.1290.10">
    <property type="entry name" value="AhpD-like"/>
    <property type="match status" value="1"/>
</dbReference>
<gene>
    <name evidence="2" type="ORF">CAL65_02140</name>
</gene>
<sequence>MLNEVLVMTNYLPSGAGYLAETYPEIWEAYEQLGEACANVGPLDPHARRLIKLALAVASRSEGATHSHARRALAEGLDPEELRQVALMAIPTIGLPQSVAALTWIEDIIEEQEDGGADA</sequence>
<dbReference type="PANTHER" id="PTHR33930">
    <property type="entry name" value="ALKYL HYDROPEROXIDE REDUCTASE AHPD"/>
    <property type="match status" value="1"/>
</dbReference>
<evidence type="ECO:0000313" key="3">
    <source>
        <dbReference type="Proteomes" id="UP000256763"/>
    </source>
</evidence>
<reference evidence="3" key="1">
    <citation type="submission" date="2017-05" db="EMBL/GenBank/DDBJ databases">
        <authorList>
            <person name="Sharma S."/>
            <person name="Sidhu C."/>
            <person name="Pinnaka A.K."/>
        </authorList>
    </citation>
    <scope>NUCLEOTIDE SEQUENCE [LARGE SCALE GENOMIC DNA]</scope>
    <source>
        <strain evidence="3">AK93</strain>
    </source>
</reference>
<name>A0A3E0X478_9GAMM</name>
<evidence type="ECO:0000259" key="1">
    <source>
        <dbReference type="Pfam" id="PF02627"/>
    </source>
</evidence>
<dbReference type="Pfam" id="PF02627">
    <property type="entry name" value="CMD"/>
    <property type="match status" value="1"/>
</dbReference>